<dbReference type="Pfam" id="PF02458">
    <property type="entry name" value="Transferase"/>
    <property type="match status" value="1"/>
</dbReference>
<dbReference type="KEGG" id="mcha:111007985"/>
<evidence type="ECO:0000313" key="3">
    <source>
        <dbReference type="RefSeq" id="XP_022136242.1"/>
    </source>
</evidence>
<dbReference type="Gene3D" id="3.30.559.10">
    <property type="entry name" value="Chloramphenicol acetyltransferase-like domain"/>
    <property type="match status" value="2"/>
</dbReference>
<evidence type="ECO:0000313" key="2">
    <source>
        <dbReference type="Proteomes" id="UP000504603"/>
    </source>
</evidence>
<proteinExistence type="inferred from homology"/>
<dbReference type="RefSeq" id="XP_022136242.1">
    <property type="nucleotide sequence ID" value="XM_022280550.1"/>
</dbReference>
<dbReference type="InterPro" id="IPR050317">
    <property type="entry name" value="Plant_Fungal_Acyltransferase"/>
</dbReference>
<dbReference type="GeneID" id="111007985"/>
<reference evidence="3" key="1">
    <citation type="submission" date="2025-08" db="UniProtKB">
        <authorList>
            <consortium name="RefSeq"/>
        </authorList>
    </citation>
    <scope>IDENTIFICATION</scope>
    <source>
        <strain evidence="3">OHB3-1</strain>
    </source>
</reference>
<gene>
    <name evidence="3" type="primary">LOC111007985</name>
</gene>
<comment type="similarity">
    <text evidence="1">Belongs to the plant acyltransferase family.</text>
</comment>
<accession>A0A6J1C513</accession>
<dbReference type="OrthoDB" id="671439at2759"/>
<evidence type="ECO:0000256" key="1">
    <source>
        <dbReference type="ARBA" id="ARBA00009861"/>
    </source>
</evidence>
<name>A0A6J1C513_MOMCH</name>
<sequence length="438" mass="48932">MAENEITYICKRTVLSTRPIPAGNHHNLSLMDRLMEKKHVKIVSYYGSAGATKIGGEATRRLRESLSETLNEFPMVSGRLVKNEEGNWRVKCNDAGVRMVEARAQGSVEEWLRIVDGEMELKLVHWEEMLNTPYFWSTFYVQVTEFEGGGFAVGLSCSHLLADPICATMFLKAWADTTSVQNITGPSIFHPRPRPNNSLINYYKSSMEKPPPTLTTHAEHKTIALAFSDNAVRACIGMAQDGGPLNDCPSPFAALAGLFWACISKVRRNGNDEDGFVKMSICLNGRRGLKVGNDVFGNYMVCNAVEVDDWVERSVSTVVRAVVEVVTSMEDKENILELINSQHDDQWSTLNSNLICMNLEELEETTFKSDNKLIRTSYYVEPVGKGGQILILPPLQLSQKAQLSRVVVVTLQNDEVVKLLVNDLILSFHPKILFGDIQ</sequence>
<protein>
    <submittedName>
        <fullName evidence="3">Protein ECERIFERUM 26-like</fullName>
    </submittedName>
</protein>
<dbReference type="GO" id="GO:0016747">
    <property type="term" value="F:acyltransferase activity, transferring groups other than amino-acyl groups"/>
    <property type="evidence" value="ECO:0007669"/>
    <property type="project" value="TreeGrafter"/>
</dbReference>
<dbReference type="PANTHER" id="PTHR31642:SF26">
    <property type="entry name" value="HXXXD-TYPE ACYL-TRANSFERASE FAMILY PROTEIN"/>
    <property type="match status" value="1"/>
</dbReference>
<dbReference type="Proteomes" id="UP000504603">
    <property type="component" value="Unplaced"/>
</dbReference>
<dbReference type="PANTHER" id="PTHR31642">
    <property type="entry name" value="TRICHOTHECENE 3-O-ACETYLTRANSFERASE"/>
    <property type="match status" value="1"/>
</dbReference>
<keyword evidence="2" id="KW-1185">Reference proteome</keyword>
<dbReference type="InterPro" id="IPR023213">
    <property type="entry name" value="CAT-like_dom_sf"/>
</dbReference>
<dbReference type="AlphaFoldDB" id="A0A6J1C513"/>
<organism evidence="2 3">
    <name type="scientific">Momordica charantia</name>
    <name type="common">Bitter gourd</name>
    <name type="synonym">Balsam pear</name>
    <dbReference type="NCBI Taxonomy" id="3673"/>
    <lineage>
        <taxon>Eukaryota</taxon>
        <taxon>Viridiplantae</taxon>
        <taxon>Streptophyta</taxon>
        <taxon>Embryophyta</taxon>
        <taxon>Tracheophyta</taxon>
        <taxon>Spermatophyta</taxon>
        <taxon>Magnoliopsida</taxon>
        <taxon>eudicotyledons</taxon>
        <taxon>Gunneridae</taxon>
        <taxon>Pentapetalae</taxon>
        <taxon>rosids</taxon>
        <taxon>fabids</taxon>
        <taxon>Cucurbitales</taxon>
        <taxon>Cucurbitaceae</taxon>
        <taxon>Momordiceae</taxon>
        <taxon>Momordica</taxon>
    </lineage>
</organism>